<evidence type="ECO:0000256" key="5">
    <source>
        <dbReference type="ARBA" id="ARBA00023251"/>
    </source>
</evidence>
<reference evidence="9 10" key="1">
    <citation type="submission" date="2016-11" db="EMBL/GenBank/DDBJ databases">
        <authorList>
            <person name="Jaros S."/>
            <person name="Januszkiewicz K."/>
            <person name="Wedrychowicz H."/>
        </authorList>
    </citation>
    <scope>NUCLEOTIDE SEQUENCE [LARGE SCALE GENOMIC DNA]</scope>
    <source>
        <strain evidence="9 10">DSM 19436</strain>
    </source>
</reference>
<dbReference type="SUPFAM" id="SSF56601">
    <property type="entry name" value="beta-lactamase/transpeptidase-like"/>
    <property type="match status" value="1"/>
</dbReference>
<dbReference type="InterPro" id="IPR000871">
    <property type="entry name" value="Beta-lactam_class-A"/>
</dbReference>
<feature type="domain" description="Beta-lactamase class A catalytic" evidence="8">
    <location>
        <begin position="54"/>
        <end position="270"/>
    </location>
</feature>
<evidence type="ECO:0000313" key="9">
    <source>
        <dbReference type="EMBL" id="SHG65288.1"/>
    </source>
</evidence>
<evidence type="ECO:0000256" key="4">
    <source>
        <dbReference type="ARBA" id="ARBA00022801"/>
    </source>
</evidence>
<dbReference type="Proteomes" id="UP000184485">
    <property type="component" value="Unassembled WGS sequence"/>
</dbReference>
<dbReference type="PANTHER" id="PTHR35333:SF3">
    <property type="entry name" value="BETA-LACTAMASE-TYPE TRANSPEPTIDASE FOLD CONTAINING PROTEIN"/>
    <property type="match status" value="1"/>
</dbReference>
<dbReference type="InterPro" id="IPR045155">
    <property type="entry name" value="Beta-lactam_cat"/>
</dbReference>
<dbReference type="PANTHER" id="PTHR35333">
    <property type="entry name" value="BETA-LACTAMASE"/>
    <property type="match status" value="1"/>
</dbReference>
<protein>
    <recommendedName>
        <fullName evidence="3 6">Beta-lactamase</fullName>
        <ecNumber evidence="3 6">3.5.2.6</ecNumber>
    </recommendedName>
</protein>
<evidence type="ECO:0000256" key="3">
    <source>
        <dbReference type="ARBA" id="ARBA00012865"/>
    </source>
</evidence>
<dbReference type="AlphaFoldDB" id="A0A1M5LJT5"/>
<evidence type="ECO:0000256" key="1">
    <source>
        <dbReference type="ARBA" id="ARBA00001526"/>
    </source>
</evidence>
<organism evidence="9 10">
    <name type="scientific">Kaistia soli DSM 19436</name>
    <dbReference type="NCBI Taxonomy" id="1122133"/>
    <lineage>
        <taxon>Bacteria</taxon>
        <taxon>Pseudomonadati</taxon>
        <taxon>Pseudomonadota</taxon>
        <taxon>Alphaproteobacteria</taxon>
        <taxon>Hyphomicrobiales</taxon>
        <taxon>Kaistiaceae</taxon>
        <taxon>Kaistia</taxon>
    </lineage>
</organism>
<feature type="chain" id="PRO_5011957292" description="Beta-lactamase" evidence="7">
    <location>
        <begin position="31"/>
        <end position="298"/>
    </location>
</feature>
<keyword evidence="5 6" id="KW-0046">Antibiotic resistance</keyword>
<gene>
    <name evidence="9" type="ORF">SAMN02745157_4618</name>
</gene>
<dbReference type="EMBL" id="FQUP01000006">
    <property type="protein sequence ID" value="SHG65288.1"/>
    <property type="molecule type" value="Genomic_DNA"/>
</dbReference>
<evidence type="ECO:0000256" key="6">
    <source>
        <dbReference type="RuleBase" id="RU361140"/>
    </source>
</evidence>
<comment type="catalytic activity">
    <reaction evidence="1 6">
        <text>a beta-lactam + H2O = a substituted beta-amino acid</text>
        <dbReference type="Rhea" id="RHEA:20401"/>
        <dbReference type="ChEBI" id="CHEBI:15377"/>
        <dbReference type="ChEBI" id="CHEBI:35627"/>
        <dbReference type="ChEBI" id="CHEBI:140347"/>
        <dbReference type="EC" id="3.5.2.6"/>
    </reaction>
</comment>
<dbReference type="GO" id="GO:0046677">
    <property type="term" value="P:response to antibiotic"/>
    <property type="evidence" value="ECO:0007669"/>
    <property type="project" value="UniProtKB-UniRule"/>
</dbReference>
<evidence type="ECO:0000256" key="2">
    <source>
        <dbReference type="ARBA" id="ARBA00009009"/>
    </source>
</evidence>
<dbReference type="Pfam" id="PF13354">
    <property type="entry name" value="Beta-lactamase2"/>
    <property type="match status" value="1"/>
</dbReference>
<dbReference type="PRINTS" id="PR00118">
    <property type="entry name" value="BLACTAMASEA"/>
</dbReference>
<evidence type="ECO:0000256" key="7">
    <source>
        <dbReference type="SAM" id="SignalP"/>
    </source>
</evidence>
<dbReference type="EC" id="3.5.2.6" evidence="3 6"/>
<dbReference type="PROSITE" id="PS00146">
    <property type="entry name" value="BETA_LACTAMASE_A"/>
    <property type="match status" value="1"/>
</dbReference>
<dbReference type="InterPro" id="IPR023650">
    <property type="entry name" value="Beta-lactam_class-A_AS"/>
</dbReference>
<feature type="signal peptide" evidence="7">
    <location>
        <begin position="1"/>
        <end position="30"/>
    </location>
</feature>
<dbReference type="Gene3D" id="3.40.710.10">
    <property type="entry name" value="DD-peptidase/beta-lactamase superfamily"/>
    <property type="match status" value="1"/>
</dbReference>
<evidence type="ECO:0000259" key="8">
    <source>
        <dbReference type="Pfam" id="PF13354"/>
    </source>
</evidence>
<name>A0A1M5LJT5_9HYPH</name>
<dbReference type="OrthoDB" id="9784149at2"/>
<proteinExistence type="inferred from homology"/>
<keyword evidence="4 6" id="KW-0378">Hydrolase</keyword>
<dbReference type="GO" id="GO:0030655">
    <property type="term" value="P:beta-lactam antibiotic catabolic process"/>
    <property type="evidence" value="ECO:0007669"/>
    <property type="project" value="InterPro"/>
</dbReference>
<comment type="similarity">
    <text evidence="2 6">Belongs to the class-A beta-lactamase family.</text>
</comment>
<dbReference type="GO" id="GO:0008800">
    <property type="term" value="F:beta-lactamase activity"/>
    <property type="evidence" value="ECO:0007669"/>
    <property type="project" value="UniProtKB-UniRule"/>
</dbReference>
<evidence type="ECO:0000313" key="10">
    <source>
        <dbReference type="Proteomes" id="UP000184485"/>
    </source>
</evidence>
<dbReference type="InterPro" id="IPR012338">
    <property type="entry name" value="Beta-lactam/transpept-like"/>
</dbReference>
<keyword evidence="7" id="KW-0732">Signal</keyword>
<keyword evidence="10" id="KW-1185">Reference proteome</keyword>
<dbReference type="STRING" id="1122133.SAMN02745157_4618"/>
<sequence length="298" mass="31262">MATCLTRRACLTTLGFAVALPFLGASPGSAKSTSGDLDSKLAEIEASLAARVGVAILDTGSKRHWLHRADERFPLCSTFKVLAAAAILRQVDSGTDSLSRRVIIRQGDLVDYSPVTQRRTEGKGMTLAEICAAALTTSDNTAGNMMLKAIGGPAGLTSFARSIGDDTTRLDRWETALNEASPGDARDTTTPVAMARSLQAILLGPVLSARSKKQLATWMVANRTGDAKLRAGLPARWLIGDKTGGGNHGTMNDIAIIVPPAREPVFVAVYITETAASFDARNAAIASIGRAIAATLLD</sequence>
<dbReference type="NCBIfam" id="NF033103">
    <property type="entry name" value="bla_class_A"/>
    <property type="match status" value="1"/>
</dbReference>
<accession>A0A1M5LJT5</accession>
<dbReference type="RefSeq" id="WP_073057874.1">
    <property type="nucleotide sequence ID" value="NZ_FQUP01000006.1"/>
</dbReference>